<organism evidence="1 2">
    <name type="scientific">Cirrhinus molitorella</name>
    <name type="common">mud carp</name>
    <dbReference type="NCBI Taxonomy" id="172907"/>
    <lineage>
        <taxon>Eukaryota</taxon>
        <taxon>Metazoa</taxon>
        <taxon>Chordata</taxon>
        <taxon>Craniata</taxon>
        <taxon>Vertebrata</taxon>
        <taxon>Euteleostomi</taxon>
        <taxon>Actinopterygii</taxon>
        <taxon>Neopterygii</taxon>
        <taxon>Teleostei</taxon>
        <taxon>Ostariophysi</taxon>
        <taxon>Cypriniformes</taxon>
        <taxon>Cyprinidae</taxon>
        <taxon>Labeoninae</taxon>
        <taxon>Labeonini</taxon>
        <taxon>Cirrhinus</taxon>
    </lineage>
</organism>
<gene>
    <name evidence="1" type="ORF">QQF64_018530</name>
</gene>
<dbReference type="EMBL" id="JAYMGO010000022">
    <property type="protein sequence ID" value="KAL1250734.1"/>
    <property type="molecule type" value="Genomic_DNA"/>
</dbReference>
<accession>A0ABR3LGC0</accession>
<evidence type="ECO:0000313" key="1">
    <source>
        <dbReference type="EMBL" id="KAL1250734.1"/>
    </source>
</evidence>
<comment type="caution">
    <text evidence="1">The sequence shown here is derived from an EMBL/GenBank/DDBJ whole genome shotgun (WGS) entry which is preliminary data.</text>
</comment>
<name>A0ABR3LGC0_9TELE</name>
<evidence type="ECO:0000313" key="2">
    <source>
        <dbReference type="Proteomes" id="UP001558613"/>
    </source>
</evidence>
<keyword evidence="2" id="KW-1185">Reference proteome</keyword>
<proteinExistence type="predicted"/>
<reference evidence="1 2" key="1">
    <citation type="submission" date="2023-09" db="EMBL/GenBank/DDBJ databases">
        <authorList>
            <person name="Wang M."/>
        </authorList>
    </citation>
    <scope>NUCLEOTIDE SEQUENCE [LARGE SCALE GENOMIC DNA]</scope>
    <source>
        <strain evidence="1">GT-2023</strain>
        <tissue evidence="1">Liver</tissue>
    </source>
</reference>
<sequence>MVNPSASRVCGGMARTGERLSVNAEVTLSSFEKEHVACLIIDVLHHCSPCCTCDYLPVVIADNVAS</sequence>
<protein>
    <submittedName>
        <fullName evidence="1">Uncharacterized protein</fullName>
    </submittedName>
</protein>
<dbReference type="Proteomes" id="UP001558613">
    <property type="component" value="Unassembled WGS sequence"/>
</dbReference>